<name>A0ABW2REI7_9BURK</name>
<dbReference type="RefSeq" id="WP_382260185.1">
    <property type="nucleotide sequence ID" value="NZ_JBHTBX010000020.1"/>
</dbReference>
<feature type="domain" description="Core-binding (CB)" evidence="12">
    <location>
        <begin position="377"/>
        <end position="483"/>
    </location>
</feature>
<evidence type="ECO:0000259" key="12">
    <source>
        <dbReference type="PROSITE" id="PS51900"/>
    </source>
</evidence>
<evidence type="ECO:0000256" key="9">
    <source>
        <dbReference type="PROSITE-ProRule" id="PRU01248"/>
    </source>
</evidence>
<dbReference type="SUPFAM" id="SSF56349">
    <property type="entry name" value="DNA breaking-rejoining enzymes"/>
    <property type="match status" value="1"/>
</dbReference>
<dbReference type="Gene3D" id="1.10.443.10">
    <property type="entry name" value="Intergrase catalytic core"/>
    <property type="match status" value="1"/>
</dbReference>
<keyword evidence="3" id="KW-0132">Cell division</keyword>
<keyword evidence="5" id="KW-0229">DNA integration</keyword>
<feature type="region of interest" description="Disordered" evidence="10">
    <location>
        <begin position="1"/>
        <end position="42"/>
    </location>
</feature>
<dbReference type="PANTHER" id="PTHR30349:SF77">
    <property type="entry name" value="TYROSINE RECOMBINASE XERC"/>
    <property type="match status" value="1"/>
</dbReference>
<dbReference type="EMBL" id="JBHTBX010000020">
    <property type="protein sequence ID" value="MFC7436505.1"/>
    <property type="molecule type" value="Genomic_DNA"/>
</dbReference>
<dbReference type="InterPro" id="IPR011010">
    <property type="entry name" value="DNA_brk_join_enz"/>
</dbReference>
<organism evidence="13 14">
    <name type="scientific">Hydrogenophaga bisanensis</name>
    <dbReference type="NCBI Taxonomy" id="439611"/>
    <lineage>
        <taxon>Bacteria</taxon>
        <taxon>Pseudomonadati</taxon>
        <taxon>Pseudomonadota</taxon>
        <taxon>Betaproteobacteria</taxon>
        <taxon>Burkholderiales</taxon>
        <taxon>Comamonadaceae</taxon>
        <taxon>Hydrogenophaga</taxon>
    </lineage>
</organism>
<gene>
    <name evidence="13" type="ORF">ACFQNJ_18510</name>
</gene>
<dbReference type="Pfam" id="PF12482">
    <property type="entry name" value="DUF3701"/>
    <property type="match status" value="1"/>
</dbReference>
<evidence type="ECO:0000256" key="4">
    <source>
        <dbReference type="ARBA" id="ARBA00022829"/>
    </source>
</evidence>
<keyword evidence="6 9" id="KW-0238">DNA-binding</keyword>
<evidence type="ECO:0000256" key="10">
    <source>
        <dbReference type="SAM" id="MobiDB-lite"/>
    </source>
</evidence>
<evidence type="ECO:0000313" key="14">
    <source>
        <dbReference type="Proteomes" id="UP001596495"/>
    </source>
</evidence>
<sequence length="805" mass="90450">MSTTPDPISNPADPWLDEFSRPGMGEGLTSTEKRRPGRPKGKLGAVLTDLTDRVTLEDFSFVRALLNGIEPAKAFKQYYAYRYFDNEGHGVVPHGLSLHAHGRQLMRVIMKSALASGDDLIKMMAQRLAAVDLVAAASGKPKAEPPERRVPSMNEWMESHHIDPDFYAEMELTQLYSDFLDEYRAEHGIEAKPGDINKREVQEAVQAQIQALNLLQNRLTSSPMPEQPVITWLERRLAQALEELGVLTMRDLIDFISQTGRNWRNKIKGLGPVRAERLADWLESNHATLGSIIREGDRWKPRQPLRSGLVPLGEYADGTKPLLLIEEEGTGVMVVADQKGPKLRQGIAPLELMLVPPHLDGTVGLFRSSGLNQYGARNDLQVIRIWLKSYLSAGKLATFDAYRREIERFYLWCLNEAVIPLSSVSLSHAQAYQAFLKAIPAKYITTERVTRDDPLWRPFRGQLDAKSQRYAIGVISHFFSDAVMNGYLTGNPFTLVKAEAVLSRDMDNSRSLNKEDLRWLRQALDDHLASTPPAPDTGFDLEGALRRRLNLIFHIGLSTGLRRSEITSSTVSSLAPASYNGIPTEDEWMLEVIGKGKKIRTIPIGEALRQMILAHHEDVRRMLHEVGDSAAARLAEFEKRPPLICALRAPVGHKSALVDDDAAMANDNLALGDNGLYKVVKSFFVGATKPVITQLERRRQTIEQQKKVVEQKMRSPVTEQKIAELVQERSRIQRELAVWVRRKDMTTHWMRHTFAMSVLRDNPNDAGLTMAQQLLGHASIATTQIYLKSDDTAKIRAIRNLKPFG</sequence>
<dbReference type="PANTHER" id="PTHR30349">
    <property type="entry name" value="PHAGE INTEGRASE-RELATED"/>
    <property type="match status" value="1"/>
</dbReference>
<dbReference type="InterPro" id="IPR050090">
    <property type="entry name" value="Tyrosine_recombinase_XerCD"/>
</dbReference>
<evidence type="ECO:0000259" key="11">
    <source>
        <dbReference type="PROSITE" id="PS51898"/>
    </source>
</evidence>
<evidence type="ECO:0000256" key="3">
    <source>
        <dbReference type="ARBA" id="ARBA00022618"/>
    </source>
</evidence>
<evidence type="ECO:0000256" key="8">
    <source>
        <dbReference type="ARBA" id="ARBA00023306"/>
    </source>
</evidence>
<evidence type="ECO:0000256" key="2">
    <source>
        <dbReference type="ARBA" id="ARBA00022490"/>
    </source>
</evidence>
<comment type="subcellular location">
    <subcellularLocation>
        <location evidence="1">Cytoplasm</location>
    </subcellularLocation>
</comment>
<dbReference type="Pfam" id="PF00589">
    <property type="entry name" value="Phage_integrase"/>
    <property type="match status" value="1"/>
</dbReference>
<evidence type="ECO:0000256" key="6">
    <source>
        <dbReference type="ARBA" id="ARBA00023125"/>
    </source>
</evidence>
<proteinExistence type="predicted"/>
<evidence type="ECO:0000313" key="13">
    <source>
        <dbReference type="EMBL" id="MFC7436505.1"/>
    </source>
</evidence>
<keyword evidence="4" id="KW-0159">Chromosome partition</keyword>
<evidence type="ECO:0000256" key="1">
    <source>
        <dbReference type="ARBA" id="ARBA00004496"/>
    </source>
</evidence>
<comment type="caution">
    <text evidence="13">The sequence shown here is derived from an EMBL/GenBank/DDBJ whole genome shotgun (WGS) entry which is preliminary data.</text>
</comment>
<dbReference type="Gene3D" id="1.10.150.130">
    <property type="match status" value="1"/>
</dbReference>
<dbReference type="InterPro" id="IPR010998">
    <property type="entry name" value="Integrase_recombinase_N"/>
</dbReference>
<keyword evidence="2" id="KW-0963">Cytoplasm</keyword>
<dbReference type="InterPro" id="IPR013762">
    <property type="entry name" value="Integrase-like_cat_sf"/>
</dbReference>
<evidence type="ECO:0000256" key="5">
    <source>
        <dbReference type="ARBA" id="ARBA00022908"/>
    </source>
</evidence>
<evidence type="ECO:0000256" key="7">
    <source>
        <dbReference type="ARBA" id="ARBA00023172"/>
    </source>
</evidence>
<accession>A0ABW2REI7</accession>
<keyword evidence="7" id="KW-0233">DNA recombination</keyword>
<protein>
    <submittedName>
        <fullName evidence="13">Phage integrase family protein</fullName>
    </submittedName>
</protein>
<dbReference type="InterPro" id="IPR002104">
    <property type="entry name" value="Integrase_catalytic"/>
</dbReference>
<dbReference type="InterPro" id="IPR022169">
    <property type="entry name" value="DUF3701"/>
</dbReference>
<feature type="domain" description="Tyr recombinase" evidence="11">
    <location>
        <begin position="515"/>
        <end position="800"/>
    </location>
</feature>
<dbReference type="PROSITE" id="PS51898">
    <property type="entry name" value="TYR_RECOMBINASE"/>
    <property type="match status" value="1"/>
</dbReference>
<reference evidence="14" key="1">
    <citation type="journal article" date="2019" name="Int. J. Syst. Evol. Microbiol.">
        <title>The Global Catalogue of Microorganisms (GCM) 10K type strain sequencing project: providing services to taxonomists for standard genome sequencing and annotation.</title>
        <authorList>
            <consortium name="The Broad Institute Genomics Platform"/>
            <consortium name="The Broad Institute Genome Sequencing Center for Infectious Disease"/>
            <person name="Wu L."/>
            <person name="Ma J."/>
        </authorList>
    </citation>
    <scope>NUCLEOTIDE SEQUENCE [LARGE SCALE GENOMIC DNA]</scope>
    <source>
        <strain evidence="14">CCUG 54518</strain>
    </source>
</reference>
<keyword evidence="14" id="KW-1185">Reference proteome</keyword>
<dbReference type="Proteomes" id="UP001596495">
    <property type="component" value="Unassembled WGS sequence"/>
</dbReference>
<dbReference type="PROSITE" id="PS51900">
    <property type="entry name" value="CB"/>
    <property type="match status" value="1"/>
</dbReference>
<keyword evidence="8" id="KW-0131">Cell cycle</keyword>
<dbReference type="InterPro" id="IPR044068">
    <property type="entry name" value="CB"/>
</dbReference>